<evidence type="ECO:0000313" key="2">
    <source>
        <dbReference type="Proteomes" id="UP001595904"/>
    </source>
</evidence>
<organism evidence="1 2">
    <name type="scientific">Steroidobacter flavus</name>
    <dbReference type="NCBI Taxonomy" id="1842136"/>
    <lineage>
        <taxon>Bacteria</taxon>
        <taxon>Pseudomonadati</taxon>
        <taxon>Pseudomonadota</taxon>
        <taxon>Gammaproteobacteria</taxon>
        <taxon>Steroidobacterales</taxon>
        <taxon>Steroidobacteraceae</taxon>
        <taxon>Steroidobacter</taxon>
    </lineage>
</organism>
<evidence type="ECO:0000313" key="1">
    <source>
        <dbReference type="EMBL" id="MFC4310882.1"/>
    </source>
</evidence>
<dbReference type="Proteomes" id="UP001595904">
    <property type="component" value="Unassembled WGS sequence"/>
</dbReference>
<gene>
    <name evidence="1" type="ORF">ACFPN2_17435</name>
</gene>
<dbReference type="RefSeq" id="WP_380598754.1">
    <property type="nucleotide sequence ID" value="NZ_JBHSDU010000003.1"/>
</dbReference>
<dbReference type="EMBL" id="JBHSDU010000003">
    <property type="protein sequence ID" value="MFC4310882.1"/>
    <property type="molecule type" value="Genomic_DNA"/>
</dbReference>
<name>A0ABV8STT4_9GAMM</name>
<proteinExistence type="predicted"/>
<keyword evidence="2" id="KW-1185">Reference proteome</keyword>
<protein>
    <submittedName>
        <fullName evidence="1">DUF899 domain-containing protein</fullName>
    </submittedName>
</protein>
<accession>A0ABV8STT4</accession>
<comment type="caution">
    <text evidence="1">The sequence shown here is derived from an EMBL/GenBank/DDBJ whole genome shotgun (WGS) entry which is preliminary data.</text>
</comment>
<reference evidence="2" key="1">
    <citation type="journal article" date="2019" name="Int. J. Syst. Evol. Microbiol.">
        <title>The Global Catalogue of Microorganisms (GCM) 10K type strain sequencing project: providing services to taxonomists for standard genome sequencing and annotation.</title>
        <authorList>
            <consortium name="The Broad Institute Genomics Platform"/>
            <consortium name="The Broad Institute Genome Sequencing Center for Infectious Disease"/>
            <person name="Wu L."/>
            <person name="Ma J."/>
        </authorList>
    </citation>
    <scope>NUCLEOTIDE SEQUENCE [LARGE SCALE GENOMIC DNA]</scope>
    <source>
        <strain evidence="2">CGMCC 1.10759</strain>
    </source>
</reference>
<dbReference type="InterPro" id="IPR010296">
    <property type="entry name" value="DUF899_thioredox"/>
</dbReference>
<sequence length="246" mass="28827">MKNNPIVSREEWLESRKRLLKKEKELTRLRDELSAERRKLPWVRIEKPYVFEGPQGRRTLADLFDGSSQLMMYHFMFSPSWPQGCPSCSFLSDHIDGALVHLKQRDVKVMAVSRAPYSLIAPFKRRMGWQFDWVSSYGTEFNYDFQASQTPQDISNNTAYYNYDLLEYPAEETHGISVFYKDTAGDVFHTYSSYARGVEMLANTYNFLDIAPKGRDEARFEFPMAWVRHHDRYEGDAVELPDEETA</sequence>
<dbReference type="Pfam" id="PF05988">
    <property type="entry name" value="DUF899"/>
    <property type="match status" value="1"/>
</dbReference>